<proteinExistence type="predicted"/>
<accession>A0A382DUX4</accession>
<dbReference type="EMBL" id="UINC01041221">
    <property type="protein sequence ID" value="SVB42188.1"/>
    <property type="molecule type" value="Genomic_DNA"/>
</dbReference>
<gene>
    <name evidence="1" type="ORF">METZ01_LOCUS195042</name>
</gene>
<dbReference type="Gene3D" id="2.60.120.200">
    <property type="match status" value="1"/>
</dbReference>
<dbReference type="AlphaFoldDB" id="A0A382DUX4"/>
<sequence>MKKLFLLLILSFFSAQGYAGSCPDGSEPVKSVSADGTYFVYNCGNTNNKQTSSNEQTSSSNTNTIITTINPVSYSGWKQHDGIKGIKSHNFQFVNDSAKSRRGKQYQRFELRDGDCFDLGGWDDCANDRQRVEFTANPFLPPKGNQCIAFSIMLDNNFKTMHSSSTALAQIHQRGGPTGFMGGFKSNPGVLMFHAEEGYYDFDWLYLHGSRTNIKQTDLKFRLLSLDEMRNKWTDISFCLDFAKNNMSLWVNGKRKFNINQPPTGLHLPESIFFKYGIYQSFVSKHSGSTPTQIVYYDEIRRGSSIEEVDFNINPNLKAID</sequence>
<reference evidence="1" key="1">
    <citation type="submission" date="2018-05" db="EMBL/GenBank/DDBJ databases">
        <authorList>
            <person name="Lanie J.A."/>
            <person name="Ng W.-L."/>
            <person name="Kazmierczak K.M."/>
            <person name="Andrzejewski T.M."/>
            <person name="Davidsen T.M."/>
            <person name="Wayne K.J."/>
            <person name="Tettelin H."/>
            <person name="Glass J.I."/>
            <person name="Rusch D."/>
            <person name="Podicherti R."/>
            <person name="Tsui H.-C.T."/>
            <person name="Winkler M.E."/>
        </authorList>
    </citation>
    <scope>NUCLEOTIDE SEQUENCE</scope>
</reference>
<evidence type="ECO:0000313" key="1">
    <source>
        <dbReference type="EMBL" id="SVB42188.1"/>
    </source>
</evidence>
<name>A0A382DUX4_9ZZZZ</name>
<protein>
    <submittedName>
        <fullName evidence="1">Uncharacterized protein</fullName>
    </submittedName>
</protein>
<organism evidence="1">
    <name type="scientific">marine metagenome</name>
    <dbReference type="NCBI Taxonomy" id="408172"/>
    <lineage>
        <taxon>unclassified sequences</taxon>
        <taxon>metagenomes</taxon>
        <taxon>ecological metagenomes</taxon>
    </lineage>
</organism>
<dbReference type="InterPro" id="IPR025975">
    <property type="entry name" value="Polysacc_lyase"/>
</dbReference>
<dbReference type="Pfam" id="PF14099">
    <property type="entry name" value="Polysacc_lyase"/>
    <property type="match status" value="1"/>
</dbReference>